<dbReference type="InterPro" id="IPR027417">
    <property type="entry name" value="P-loop_NTPase"/>
</dbReference>
<dbReference type="CDD" id="cd03708">
    <property type="entry name" value="GTPBP_III"/>
    <property type="match status" value="1"/>
</dbReference>
<dbReference type="InterPro" id="IPR009000">
    <property type="entry name" value="Transl_B-barrel_sf"/>
</dbReference>
<keyword evidence="7" id="KW-1185">Reference proteome</keyword>
<sequence>MSNKGKNQQRDRRKGESALSDFADYVEQQQSFRYPASHPATKEKSTEDAQHHEELDELFDNLDLDDSSPQVPLKELLLSSDEDSLKKLEDVISDRITEGFGETVFEVGFENNGDSMQLTPEEWDQAYKKLLEGAKRIRADCELLITKNVGGDKEAASTTAKPSKDKSCSGKILIRQVPSKTEDVIETRIAVVGNETVDAGKSSLLGVLVKGDLDDGRGKARVNLFRHKHEIETGRTSSVGMEIMGFDSVGQVVTSDTPGRKLSWEEIGKRSAKVITFTDLAGHEKYLRTTVFGLLSSSPNYCLLMVAANNGLVGMSKEHLGIALALNVPVMVVVTKIDICPPNILEETITQITKIMKSPGARKIPTFIRDREQCINTATQFVSQRICPVFLVSNVTGECLDLVRTFLNILPHHGRYNADAPFEFHVNDTFSVPFTGTVVSGIVRSGVAHEGDDVLIGPDSLGQFTQTAIRSIERKRIRVPAVSAGQSASFALKRVKRKDVRKGMVVLPKIEGKPAPKVHREFIAEVLILSHATTIKTKYQAMLHVGPVSQTCAIIDIDRELIRTGDRATVAFRFVQRPEYLAPGDRLLFREGRTKGLGIVKSVGYDPSKPLMPAKPVTGEESETQAGKEVRVGA</sequence>
<dbReference type="InterPro" id="IPR009001">
    <property type="entry name" value="Transl_elong_EF1A/Init_IF2_C"/>
</dbReference>
<dbReference type="InterPro" id="IPR000795">
    <property type="entry name" value="T_Tr_GTP-bd_dom"/>
</dbReference>
<dbReference type="CDD" id="cd04165">
    <property type="entry name" value="GTPBP1_like"/>
    <property type="match status" value="1"/>
</dbReference>
<feature type="region of interest" description="Disordered" evidence="4">
    <location>
        <begin position="1"/>
        <end position="52"/>
    </location>
</feature>
<evidence type="ECO:0000256" key="3">
    <source>
        <dbReference type="ARBA" id="ARBA00023134"/>
    </source>
</evidence>
<evidence type="ECO:0000313" key="7">
    <source>
        <dbReference type="Proteomes" id="UP000754883"/>
    </source>
</evidence>
<comment type="caution">
    <text evidence="6">The sequence shown here is derived from an EMBL/GenBank/DDBJ whole genome shotgun (WGS) entry which is preliminary data.</text>
</comment>
<dbReference type="PROSITE" id="PS51722">
    <property type="entry name" value="G_TR_2"/>
    <property type="match status" value="1"/>
</dbReference>
<dbReference type="InterPro" id="IPR035531">
    <property type="entry name" value="GTPBP1-like"/>
</dbReference>
<dbReference type="SUPFAM" id="SSF52540">
    <property type="entry name" value="P-loop containing nucleoside triphosphate hydrolases"/>
    <property type="match status" value="1"/>
</dbReference>
<proteinExistence type="inferred from homology"/>
<protein>
    <recommendedName>
        <fullName evidence="5">Tr-type G domain-containing protein</fullName>
    </recommendedName>
</protein>
<dbReference type="PANTHER" id="PTHR43721:SF9">
    <property type="entry name" value="GTP-BINDING PROTEIN 1"/>
    <property type="match status" value="1"/>
</dbReference>
<dbReference type="Pfam" id="PF03144">
    <property type="entry name" value="GTP_EFTU_D2"/>
    <property type="match status" value="1"/>
</dbReference>
<accession>A0A9N9UY33</accession>
<keyword evidence="3" id="KW-0342">GTP-binding</keyword>
<evidence type="ECO:0000256" key="2">
    <source>
        <dbReference type="ARBA" id="ARBA00022741"/>
    </source>
</evidence>
<reference evidence="6 7" key="2">
    <citation type="submission" date="2021-10" db="EMBL/GenBank/DDBJ databases">
        <authorList>
            <person name="Piombo E."/>
        </authorList>
    </citation>
    <scope>NUCLEOTIDE SEQUENCE [LARGE SCALE GENOMIC DNA]</scope>
</reference>
<organism evidence="6 7">
    <name type="scientific">Clonostachys byssicola</name>
    <dbReference type="NCBI Taxonomy" id="160290"/>
    <lineage>
        <taxon>Eukaryota</taxon>
        <taxon>Fungi</taxon>
        <taxon>Dikarya</taxon>
        <taxon>Ascomycota</taxon>
        <taxon>Pezizomycotina</taxon>
        <taxon>Sordariomycetes</taxon>
        <taxon>Hypocreomycetidae</taxon>
        <taxon>Hypocreales</taxon>
        <taxon>Bionectriaceae</taxon>
        <taxon>Clonostachys</taxon>
    </lineage>
</organism>
<dbReference type="CDD" id="cd03694">
    <property type="entry name" value="GTPBP_II"/>
    <property type="match status" value="1"/>
</dbReference>
<dbReference type="InterPro" id="IPR050055">
    <property type="entry name" value="EF-Tu_GTPase"/>
</dbReference>
<evidence type="ECO:0000259" key="5">
    <source>
        <dbReference type="PROSITE" id="PS51722"/>
    </source>
</evidence>
<reference evidence="7" key="1">
    <citation type="submission" date="2019-06" db="EMBL/GenBank/DDBJ databases">
        <authorList>
            <person name="Broberg M."/>
        </authorList>
    </citation>
    <scope>NUCLEOTIDE SEQUENCE [LARGE SCALE GENOMIC DNA]</scope>
</reference>
<dbReference type="PANTHER" id="PTHR43721">
    <property type="entry name" value="ELONGATION FACTOR TU-RELATED"/>
    <property type="match status" value="1"/>
</dbReference>
<dbReference type="GO" id="GO:0003924">
    <property type="term" value="F:GTPase activity"/>
    <property type="evidence" value="ECO:0007669"/>
    <property type="project" value="InterPro"/>
</dbReference>
<dbReference type="SUPFAM" id="SSF50465">
    <property type="entry name" value="EF-Tu/eEF-1alpha/eIF2-gamma C-terminal domain"/>
    <property type="match status" value="1"/>
</dbReference>
<dbReference type="AlphaFoldDB" id="A0A9N9UY33"/>
<evidence type="ECO:0000256" key="1">
    <source>
        <dbReference type="ARBA" id="ARBA00007249"/>
    </source>
</evidence>
<feature type="region of interest" description="Disordered" evidence="4">
    <location>
        <begin position="607"/>
        <end position="634"/>
    </location>
</feature>
<dbReference type="InterPro" id="IPR004161">
    <property type="entry name" value="EFTu-like_2"/>
</dbReference>
<dbReference type="GO" id="GO:0005525">
    <property type="term" value="F:GTP binding"/>
    <property type="evidence" value="ECO:0007669"/>
    <property type="project" value="UniProtKB-KW"/>
</dbReference>
<gene>
    <name evidence="6" type="ORF">CBYS24578_00009951</name>
</gene>
<dbReference type="FunFam" id="3.40.50.300:FF:000091">
    <property type="entry name" value="Probable GTP-binding protein 1"/>
    <property type="match status" value="1"/>
</dbReference>
<dbReference type="EMBL" id="CABFNO020001565">
    <property type="protein sequence ID" value="CAH0004072.1"/>
    <property type="molecule type" value="Genomic_DNA"/>
</dbReference>
<feature type="compositionally biased region" description="Basic and acidic residues" evidence="4">
    <location>
        <begin position="40"/>
        <end position="52"/>
    </location>
</feature>
<evidence type="ECO:0000313" key="6">
    <source>
        <dbReference type="EMBL" id="CAH0004072.1"/>
    </source>
</evidence>
<dbReference type="Gene3D" id="2.40.30.10">
    <property type="entry name" value="Translation factors"/>
    <property type="match status" value="2"/>
</dbReference>
<dbReference type="FunFam" id="2.40.30.10:FF:000014">
    <property type="entry name" value="Probable GTP-binding protein 1"/>
    <property type="match status" value="1"/>
</dbReference>
<dbReference type="Proteomes" id="UP000754883">
    <property type="component" value="Unassembled WGS sequence"/>
</dbReference>
<dbReference type="OrthoDB" id="248233at2759"/>
<dbReference type="Gene3D" id="3.40.50.300">
    <property type="entry name" value="P-loop containing nucleotide triphosphate hydrolases"/>
    <property type="match status" value="1"/>
</dbReference>
<dbReference type="GO" id="GO:0003746">
    <property type="term" value="F:translation elongation factor activity"/>
    <property type="evidence" value="ECO:0007669"/>
    <property type="project" value="TreeGrafter"/>
</dbReference>
<keyword evidence="2" id="KW-0547">Nucleotide-binding</keyword>
<evidence type="ECO:0000256" key="4">
    <source>
        <dbReference type="SAM" id="MobiDB-lite"/>
    </source>
</evidence>
<dbReference type="SUPFAM" id="SSF50447">
    <property type="entry name" value="Translation proteins"/>
    <property type="match status" value="1"/>
</dbReference>
<name>A0A9N9UY33_9HYPO</name>
<feature type="domain" description="Tr-type G" evidence="5">
    <location>
        <begin position="186"/>
        <end position="417"/>
    </location>
</feature>
<dbReference type="Pfam" id="PF00009">
    <property type="entry name" value="GTP_EFTU"/>
    <property type="match status" value="1"/>
</dbReference>
<comment type="similarity">
    <text evidence="1">Belongs to the TRAFAC class translation factor GTPase superfamily. Classic translation factor GTPase family. EF-Tu/EF-1A subfamily.</text>
</comment>